<protein>
    <submittedName>
        <fullName evidence="2">YmfQ family protein</fullName>
    </submittedName>
</protein>
<feature type="coiled-coil region" evidence="1">
    <location>
        <begin position="18"/>
        <end position="45"/>
    </location>
</feature>
<dbReference type="EMBL" id="CP048649">
    <property type="protein sequence ID" value="QIB68646.1"/>
    <property type="molecule type" value="Genomic_DNA"/>
</dbReference>
<dbReference type="Proteomes" id="UP000466848">
    <property type="component" value="Chromosome"/>
</dbReference>
<evidence type="ECO:0000313" key="3">
    <source>
        <dbReference type="Proteomes" id="UP000466848"/>
    </source>
</evidence>
<dbReference type="AlphaFoldDB" id="A0A858BX30"/>
<dbReference type="RefSeq" id="WP_163065509.1">
    <property type="nucleotide sequence ID" value="NZ_CP048649.1"/>
</dbReference>
<gene>
    <name evidence="2" type="ORF">Ami103574_04620</name>
</gene>
<dbReference type="InterPro" id="IPR018755">
    <property type="entry name" value="Phage_Mu_Gp48"/>
</dbReference>
<organism evidence="2 3">
    <name type="scientific">Aminipila butyrica</name>
    <dbReference type="NCBI Taxonomy" id="433296"/>
    <lineage>
        <taxon>Bacteria</taxon>
        <taxon>Bacillati</taxon>
        <taxon>Bacillota</taxon>
        <taxon>Clostridia</taxon>
        <taxon>Peptostreptococcales</taxon>
        <taxon>Anaerovoracaceae</taxon>
        <taxon>Aminipila</taxon>
    </lineage>
</organism>
<dbReference type="KEGG" id="abut:Ami103574_04620"/>
<name>A0A858BX30_9FIRM</name>
<accession>A0A858BX30</accession>
<reference evidence="2 3" key="1">
    <citation type="submission" date="2020-02" db="EMBL/GenBank/DDBJ databases">
        <authorList>
            <person name="Kim Y.B."/>
            <person name="Roh S.W."/>
        </authorList>
    </citation>
    <scope>NUCLEOTIDE SEQUENCE [LARGE SCALE GENOMIC DNA]</scope>
    <source>
        <strain evidence="2 3">DSM 103574</strain>
    </source>
</reference>
<evidence type="ECO:0000256" key="1">
    <source>
        <dbReference type="SAM" id="Coils"/>
    </source>
</evidence>
<keyword evidence="3" id="KW-1185">Reference proteome</keyword>
<sequence length="188" mass="21680">MDRRINLIAYLPEILQDIREFKTVAETENLELKQLQAALNAALNDLFVESSTEYGVARWEKILKISPKGTNSLAERKFRILARLNEQLPYSYRMLARQLATLCGEEGYSLKENIETYQLIVRVALAAKSNFDDVQKLLERVVPCNVAVDLSLIYNQYQVLEAFTYGQLEAYTYEQMREEPLNGNKFNG</sequence>
<evidence type="ECO:0000313" key="2">
    <source>
        <dbReference type="EMBL" id="QIB68646.1"/>
    </source>
</evidence>
<keyword evidence="1" id="KW-0175">Coiled coil</keyword>
<proteinExistence type="predicted"/>
<dbReference type="Pfam" id="PF10076">
    <property type="entry name" value="Phage_Mu_Gp48"/>
    <property type="match status" value="1"/>
</dbReference>